<feature type="compositionally biased region" description="Acidic residues" evidence="1">
    <location>
        <begin position="118"/>
        <end position="128"/>
    </location>
</feature>
<evidence type="ECO:0000313" key="3">
    <source>
        <dbReference type="Proteomes" id="UP000757232"/>
    </source>
</evidence>
<keyword evidence="3" id="KW-1185">Reference proteome</keyword>
<reference evidence="2" key="1">
    <citation type="submission" date="2016-06" db="EMBL/GenBank/DDBJ databases">
        <title>Draft Genome sequence of the fungus Inonotus baumii.</title>
        <authorList>
            <person name="Zhu H."/>
            <person name="Lin W."/>
        </authorList>
    </citation>
    <scope>NUCLEOTIDE SEQUENCE</scope>
    <source>
        <strain evidence="2">821</strain>
    </source>
</reference>
<feature type="region of interest" description="Disordered" evidence="1">
    <location>
        <begin position="32"/>
        <end position="58"/>
    </location>
</feature>
<dbReference type="GO" id="GO:0062064">
    <property type="term" value="F:box C/D methylation guide snoRNP complex binding"/>
    <property type="evidence" value="ECO:0007669"/>
    <property type="project" value="TreeGrafter"/>
</dbReference>
<dbReference type="InterPro" id="IPR027921">
    <property type="entry name" value="NOPCHAP1"/>
</dbReference>
<dbReference type="GO" id="GO:0000492">
    <property type="term" value="P:box C/D snoRNP assembly"/>
    <property type="evidence" value="ECO:0007669"/>
    <property type="project" value="InterPro"/>
</dbReference>
<feature type="compositionally biased region" description="Basic and acidic residues" evidence="1">
    <location>
        <begin position="195"/>
        <end position="204"/>
    </location>
</feature>
<dbReference type="Proteomes" id="UP000757232">
    <property type="component" value="Unassembled WGS sequence"/>
</dbReference>
<feature type="compositionally biased region" description="Low complexity" evidence="1">
    <location>
        <begin position="181"/>
        <end position="192"/>
    </location>
</feature>
<dbReference type="PANTHER" id="PTHR28674">
    <property type="entry name" value="SIMILAR TO DNA SEGMENT, CHR 10, WAYNE STATE UNIVERSITY 102,-EXPRESSED"/>
    <property type="match status" value="1"/>
</dbReference>
<dbReference type="OrthoDB" id="1112980at2759"/>
<dbReference type="AlphaFoldDB" id="A0A9Q5N0A7"/>
<comment type="caution">
    <text evidence="2">The sequence shown here is derived from an EMBL/GenBank/DDBJ whole genome shotgun (WGS) entry which is preliminary data.</text>
</comment>
<dbReference type="PANTHER" id="PTHR28674:SF1">
    <property type="entry name" value="NOP PROTEIN CHAPERONE 1"/>
    <property type="match status" value="1"/>
</dbReference>
<feature type="compositionally biased region" description="Polar residues" evidence="1">
    <location>
        <begin position="236"/>
        <end position="245"/>
    </location>
</feature>
<dbReference type="EMBL" id="LNZH02000208">
    <property type="protein sequence ID" value="OCB85592.1"/>
    <property type="molecule type" value="Genomic_DNA"/>
</dbReference>
<name>A0A9Q5N0A7_SANBA</name>
<accession>A0A9Q5N0A7</accession>
<feature type="region of interest" description="Disordered" evidence="1">
    <location>
        <begin position="99"/>
        <end position="137"/>
    </location>
</feature>
<evidence type="ECO:0000256" key="1">
    <source>
        <dbReference type="SAM" id="MobiDB-lite"/>
    </source>
</evidence>
<protein>
    <submittedName>
        <fullName evidence="2">Uncharacterized protein</fullName>
    </submittedName>
</protein>
<sequence length="245" mass="26919">MPTPTHPTQRLDIEDNNQRQLRLRQLLQQINDSSSTSNTHADNNSRIAASSNITPFVRPGPSSSFDFGVRETHAVEPPSELLSRVESFLPQMEAANAELARRMESSPESVDIENLGDREDDEEEDEEDGRQGQYIEMVRGSVCESDLLERASYGSSEPVCSGVLIQNLGLGVFDIRRRPLSDTTSSSSPSASSDDDSHSTHSDDSDASTSGRPGSLLNRPIRPLPKRARPNIVVLNESTTDNTQQ</sequence>
<organism evidence="2 3">
    <name type="scientific">Sanghuangporus baumii</name>
    <name type="common">Phellinus baumii</name>
    <dbReference type="NCBI Taxonomy" id="108892"/>
    <lineage>
        <taxon>Eukaryota</taxon>
        <taxon>Fungi</taxon>
        <taxon>Dikarya</taxon>
        <taxon>Basidiomycota</taxon>
        <taxon>Agaricomycotina</taxon>
        <taxon>Agaricomycetes</taxon>
        <taxon>Hymenochaetales</taxon>
        <taxon>Hymenochaetaceae</taxon>
        <taxon>Sanghuangporus</taxon>
    </lineage>
</organism>
<feature type="compositionally biased region" description="Polar residues" evidence="1">
    <location>
        <begin position="32"/>
        <end position="54"/>
    </location>
</feature>
<gene>
    <name evidence="2" type="ORF">A7U60_g7240</name>
</gene>
<proteinExistence type="predicted"/>
<feature type="region of interest" description="Disordered" evidence="1">
    <location>
        <begin position="180"/>
        <end position="245"/>
    </location>
</feature>
<evidence type="ECO:0000313" key="2">
    <source>
        <dbReference type="EMBL" id="OCB85592.1"/>
    </source>
</evidence>
<dbReference type="Pfam" id="PF15370">
    <property type="entry name" value="NOPCHAP1"/>
    <property type="match status" value="1"/>
</dbReference>